<feature type="binding site" evidence="6">
    <location>
        <position position="135"/>
    </location>
    <ligand>
        <name>a divalent metal cation</name>
        <dbReference type="ChEBI" id="CHEBI:60240"/>
        <label>1</label>
    </ligand>
</feature>
<evidence type="ECO:0000256" key="2">
    <source>
        <dbReference type="ARBA" id="ARBA00022438"/>
    </source>
</evidence>
<evidence type="ECO:0000256" key="1">
    <source>
        <dbReference type="ARBA" id="ARBA00002521"/>
    </source>
</evidence>
<keyword evidence="5 6" id="KW-0378">Hydrolase</keyword>
<feature type="binding site" evidence="6">
    <location>
        <position position="209"/>
    </location>
    <ligand>
        <name>a divalent metal cation</name>
        <dbReference type="ChEBI" id="CHEBI:60240"/>
        <label>2</label>
        <note>catalytic</note>
    </ligand>
</feature>
<feature type="binding site" evidence="6">
    <location>
        <position position="146"/>
    </location>
    <ligand>
        <name>a divalent metal cation</name>
        <dbReference type="ChEBI" id="CHEBI:60240"/>
        <label>1</label>
    </ligand>
</feature>
<feature type="binding site" evidence="6">
    <location>
        <position position="146"/>
    </location>
    <ligand>
        <name>a divalent metal cation</name>
        <dbReference type="ChEBI" id="CHEBI:60240"/>
        <label>2</label>
        <note>catalytic</note>
    </ligand>
</feature>
<evidence type="ECO:0000256" key="4">
    <source>
        <dbReference type="ARBA" id="ARBA00022723"/>
    </source>
</evidence>
<evidence type="ECO:0000256" key="3">
    <source>
        <dbReference type="ARBA" id="ARBA00022670"/>
    </source>
</evidence>
<dbReference type="EC" id="3.4.11.18" evidence="6 7"/>
<evidence type="ECO:0000256" key="7">
    <source>
        <dbReference type="RuleBase" id="RU003653"/>
    </source>
</evidence>
<dbReference type="PRINTS" id="PR00599">
    <property type="entry name" value="MAPEPTIDASE"/>
</dbReference>
<dbReference type="GO" id="GO:0004239">
    <property type="term" value="F:initiator methionyl aminopeptidase activity"/>
    <property type="evidence" value="ECO:0007669"/>
    <property type="project" value="UniProtKB-UniRule"/>
</dbReference>
<comment type="caution">
    <text evidence="9">The sequence shown here is derived from an EMBL/GenBank/DDBJ whole genome shotgun (WGS) entry which is preliminary data.</text>
</comment>
<dbReference type="GO" id="GO:0046872">
    <property type="term" value="F:metal ion binding"/>
    <property type="evidence" value="ECO:0007669"/>
    <property type="project" value="UniProtKB-UniRule"/>
</dbReference>
<dbReference type="InterPro" id="IPR002467">
    <property type="entry name" value="Pept_M24A_MAP1"/>
</dbReference>
<evidence type="ECO:0000313" key="9">
    <source>
        <dbReference type="EMBL" id="HIZ40764.1"/>
    </source>
</evidence>
<gene>
    <name evidence="6" type="primary">map</name>
    <name evidence="9" type="ORF">H9968_12765</name>
</gene>
<keyword evidence="4 6" id="KW-0479">Metal-binding</keyword>
<dbReference type="GO" id="GO:0070006">
    <property type="term" value="F:metalloaminopeptidase activity"/>
    <property type="evidence" value="ECO:0007669"/>
    <property type="project" value="UniProtKB-UniRule"/>
</dbReference>
<dbReference type="SUPFAM" id="SSF103642">
    <property type="entry name" value="Sec-C motif"/>
    <property type="match status" value="1"/>
</dbReference>
<evidence type="ECO:0000256" key="6">
    <source>
        <dbReference type="HAMAP-Rule" id="MF_01974"/>
    </source>
</evidence>
<feature type="binding site" evidence="6">
    <location>
        <position position="274"/>
    </location>
    <ligand>
        <name>a divalent metal cation</name>
        <dbReference type="ChEBI" id="CHEBI:60240"/>
        <label>1</label>
    </ligand>
</feature>
<comment type="subunit">
    <text evidence="6">Monomer.</text>
</comment>
<feature type="binding site" evidence="6">
    <location>
        <position position="274"/>
    </location>
    <ligand>
        <name>a divalent metal cation</name>
        <dbReference type="ChEBI" id="CHEBI:60240"/>
        <label>2</label>
        <note>catalytic</note>
    </ligand>
</feature>
<comment type="cofactor">
    <cofactor evidence="6">
        <name>Co(2+)</name>
        <dbReference type="ChEBI" id="CHEBI:48828"/>
    </cofactor>
    <cofactor evidence="6">
        <name>Zn(2+)</name>
        <dbReference type="ChEBI" id="CHEBI:29105"/>
    </cofactor>
    <cofactor evidence="6">
        <name>Mn(2+)</name>
        <dbReference type="ChEBI" id="CHEBI:29035"/>
    </cofactor>
    <cofactor evidence="6">
        <name>Fe(2+)</name>
        <dbReference type="ChEBI" id="CHEBI:29033"/>
    </cofactor>
    <text evidence="6">Binds 2 divalent metal cations per subunit. Has a high-affinity and a low affinity metal-binding site. The true nature of the physiological cofactor is under debate. The enzyme is active with cobalt, zinc, manganese or divalent iron ions. Most likely, methionine aminopeptidases function as mononuclear Fe(2+)-metalloproteases under physiological conditions, and the catalytically relevant metal-binding site has been assigned to the histidine-containing high-affinity site.</text>
</comment>
<proteinExistence type="inferred from homology"/>
<dbReference type="InterPro" id="IPR001714">
    <property type="entry name" value="Pept_M24_MAP"/>
</dbReference>
<dbReference type="Pfam" id="PF02810">
    <property type="entry name" value="SEC-C"/>
    <property type="match status" value="1"/>
</dbReference>
<dbReference type="Gene3D" id="3.90.230.10">
    <property type="entry name" value="Creatinase/methionine aminopeptidase superfamily"/>
    <property type="match status" value="1"/>
</dbReference>
<feature type="domain" description="Peptidase M24" evidence="8">
    <location>
        <begin position="51"/>
        <end position="280"/>
    </location>
</feature>
<dbReference type="Gene3D" id="3.10.450.50">
    <property type="match status" value="1"/>
</dbReference>
<keyword evidence="2 6" id="KW-0031">Aminopeptidase</keyword>
<dbReference type="PANTHER" id="PTHR43330">
    <property type="entry name" value="METHIONINE AMINOPEPTIDASE"/>
    <property type="match status" value="1"/>
</dbReference>
<evidence type="ECO:0000259" key="8">
    <source>
        <dbReference type="Pfam" id="PF00557"/>
    </source>
</evidence>
<comment type="catalytic activity">
    <reaction evidence="6 7">
        <text>Release of N-terminal amino acids, preferentially methionine, from peptides and arylamides.</text>
        <dbReference type="EC" id="3.4.11.18"/>
    </reaction>
</comment>
<sequence>MKIGRNDKCWCGSGRKYKSCHMSFDNRIKDFQNRGYEVPNHQMIKTPEQIEGIREAGKRNTMVLDYITPFVKEGVTTEELDRRIEEYTRKMGCIPACLHYQGYPKSVCISVDDVVCHGIPSENQVLKSGDIVNVDCTTIYNGYFGDASRMFCIGDVSEEKKKLVRVTKECLDLALAAVRPWGTMGDMGYVCNKHAEENGYTIVREIGGHGCGVHFHEDPWINHIGTPDSGLLFVPGMTFTIEPMVNMGQPDVYQDEEDGWTIYTQDGKPSAQWEYTILVTGDGTEILSY</sequence>
<dbReference type="NCBIfam" id="NF008970">
    <property type="entry name" value="PRK12318.1"/>
    <property type="match status" value="1"/>
</dbReference>
<dbReference type="NCBIfam" id="TIGR00500">
    <property type="entry name" value="met_pdase_I"/>
    <property type="match status" value="1"/>
</dbReference>
<dbReference type="PANTHER" id="PTHR43330:SF8">
    <property type="entry name" value="METHIONINE AMINOPEPTIDASE 1D, MITOCHONDRIAL"/>
    <property type="match status" value="1"/>
</dbReference>
<dbReference type="Proteomes" id="UP000824049">
    <property type="component" value="Unassembled WGS sequence"/>
</dbReference>
<keyword evidence="3 6" id="KW-0645">Protease</keyword>
<organism evidence="9 10">
    <name type="scientific">Candidatus Anaerobutyricum stercoris</name>
    <dbReference type="NCBI Taxonomy" id="2838457"/>
    <lineage>
        <taxon>Bacteria</taxon>
        <taxon>Bacillati</taxon>
        <taxon>Bacillota</taxon>
        <taxon>Clostridia</taxon>
        <taxon>Lachnospirales</taxon>
        <taxon>Lachnospiraceae</taxon>
        <taxon>Anaerobutyricum</taxon>
    </lineage>
</organism>
<evidence type="ECO:0000256" key="5">
    <source>
        <dbReference type="ARBA" id="ARBA00022801"/>
    </source>
</evidence>
<feature type="binding site" evidence="6">
    <location>
        <position position="242"/>
    </location>
    <ligand>
        <name>a divalent metal cation</name>
        <dbReference type="ChEBI" id="CHEBI:60240"/>
        <label>2</label>
        <note>catalytic</note>
    </ligand>
</feature>
<dbReference type="GO" id="GO:0006508">
    <property type="term" value="P:proteolysis"/>
    <property type="evidence" value="ECO:0007669"/>
    <property type="project" value="UniProtKB-KW"/>
</dbReference>
<name>A0A9D2J9N8_9FIRM</name>
<comment type="similarity">
    <text evidence="6">Belongs to the peptidase M24A family. Methionine aminopeptidase type 1 subfamily.</text>
</comment>
<dbReference type="CDD" id="cd01086">
    <property type="entry name" value="MetAP1"/>
    <property type="match status" value="1"/>
</dbReference>
<reference evidence="9" key="2">
    <citation type="submission" date="2021-04" db="EMBL/GenBank/DDBJ databases">
        <authorList>
            <person name="Gilroy R."/>
        </authorList>
    </citation>
    <scope>NUCLEOTIDE SEQUENCE</scope>
    <source>
        <strain evidence="9">CHK179-28034</strain>
    </source>
</reference>
<dbReference type="HAMAP" id="MF_01974">
    <property type="entry name" value="MetAP_1"/>
    <property type="match status" value="1"/>
</dbReference>
<evidence type="ECO:0000313" key="10">
    <source>
        <dbReference type="Proteomes" id="UP000824049"/>
    </source>
</evidence>
<feature type="binding site" evidence="6">
    <location>
        <position position="216"/>
    </location>
    <ligand>
        <name>substrate</name>
    </ligand>
</feature>
<accession>A0A9D2J9N8</accession>
<feature type="binding site" evidence="6">
    <location>
        <position position="117"/>
    </location>
    <ligand>
        <name>substrate</name>
    </ligand>
</feature>
<dbReference type="EMBL" id="DXBR01000115">
    <property type="protein sequence ID" value="HIZ40764.1"/>
    <property type="molecule type" value="Genomic_DNA"/>
</dbReference>
<dbReference type="SUPFAM" id="SSF55920">
    <property type="entry name" value="Creatinase/aminopeptidase"/>
    <property type="match status" value="1"/>
</dbReference>
<dbReference type="InterPro" id="IPR036005">
    <property type="entry name" value="Creatinase/aminopeptidase-like"/>
</dbReference>
<dbReference type="Pfam" id="PF00557">
    <property type="entry name" value="Peptidase_M24"/>
    <property type="match status" value="1"/>
</dbReference>
<dbReference type="InterPro" id="IPR000994">
    <property type="entry name" value="Pept_M24"/>
</dbReference>
<comment type="function">
    <text evidence="1 6">Removes the N-terminal methionine from nascent proteins. The N-terminal methionine is often cleaved when the second residue in the primary sequence is small and uncharged (Met-Ala-, Cys, Gly, Pro, Ser, Thr, or Val). Requires deformylation of the N(alpha)-formylated initiator methionine before it can be hydrolyzed.</text>
</comment>
<reference evidence="9" key="1">
    <citation type="journal article" date="2021" name="PeerJ">
        <title>Extensive microbial diversity within the chicken gut microbiome revealed by metagenomics and culture.</title>
        <authorList>
            <person name="Gilroy R."/>
            <person name="Ravi A."/>
            <person name="Getino M."/>
            <person name="Pursley I."/>
            <person name="Horton D.L."/>
            <person name="Alikhan N.F."/>
            <person name="Baker D."/>
            <person name="Gharbi K."/>
            <person name="Hall N."/>
            <person name="Watson M."/>
            <person name="Adriaenssens E.M."/>
            <person name="Foster-Nyarko E."/>
            <person name="Jarju S."/>
            <person name="Secka A."/>
            <person name="Antonio M."/>
            <person name="Oren A."/>
            <person name="Chaudhuri R.R."/>
            <person name="La Ragione R."/>
            <person name="Hildebrand F."/>
            <person name="Pallen M.J."/>
        </authorList>
    </citation>
    <scope>NUCLEOTIDE SEQUENCE</scope>
    <source>
        <strain evidence="9">CHK179-28034</strain>
    </source>
</reference>
<dbReference type="AlphaFoldDB" id="A0A9D2J9N8"/>
<protein>
    <recommendedName>
        <fullName evidence="6 7">Methionine aminopeptidase</fullName>
        <shortName evidence="6">MAP</shortName>
        <shortName evidence="6">MetAP</shortName>
        <ecNumber evidence="6 7">3.4.11.18</ecNumber>
    </recommendedName>
    <alternativeName>
        <fullName evidence="6">Peptidase M</fullName>
    </alternativeName>
</protein>
<dbReference type="InterPro" id="IPR004027">
    <property type="entry name" value="SEC_C_motif"/>
</dbReference>